<dbReference type="SUPFAM" id="SSF102405">
    <property type="entry name" value="MCP/YpsA-like"/>
    <property type="match status" value="1"/>
</dbReference>
<gene>
    <name evidence="3" type="ORF">AVDCRST_MAG55-1754</name>
</gene>
<accession>A0A6J4PNA2</accession>
<organism evidence="3">
    <name type="scientific">uncultured Rubrobacteraceae bacterium</name>
    <dbReference type="NCBI Taxonomy" id="349277"/>
    <lineage>
        <taxon>Bacteria</taxon>
        <taxon>Bacillati</taxon>
        <taxon>Actinomycetota</taxon>
        <taxon>Rubrobacteria</taxon>
        <taxon>Rubrobacterales</taxon>
        <taxon>Rubrobacteraceae</taxon>
        <taxon>environmental samples</taxon>
    </lineage>
</organism>
<dbReference type="PANTHER" id="PTHR43022:SF1">
    <property type="entry name" value="PROTEIN SMF"/>
    <property type="match status" value="1"/>
</dbReference>
<proteinExistence type="inferred from homology"/>
<dbReference type="AlphaFoldDB" id="A0A6J4PNA2"/>
<protein>
    <submittedName>
        <fullName evidence="3">Rossmann fold nucleotide-binding protein Smf possibly involved in DNA uptake</fullName>
    </submittedName>
</protein>
<dbReference type="GO" id="GO:0009294">
    <property type="term" value="P:DNA-mediated transformation"/>
    <property type="evidence" value="ECO:0007669"/>
    <property type="project" value="InterPro"/>
</dbReference>
<comment type="similarity">
    <text evidence="1">Belongs to the DprA/Smf family.</text>
</comment>
<reference evidence="3" key="1">
    <citation type="submission" date="2020-02" db="EMBL/GenBank/DDBJ databases">
        <authorList>
            <person name="Meier V. D."/>
        </authorList>
    </citation>
    <scope>NUCLEOTIDE SEQUENCE</scope>
    <source>
        <strain evidence="3">AVDCRST_MAG55</strain>
    </source>
</reference>
<dbReference type="EMBL" id="CADCUZ010000076">
    <property type="protein sequence ID" value="CAA9417499.1"/>
    <property type="molecule type" value="Genomic_DNA"/>
</dbReference>
<dbReference type="Gene3D" id="3.40.50.450">
    <property type="match status" value="1"/>
</dbReference>
<sequence>MEALGAPVSEYFFGEAPLAWRFPARNRAIAGPSNVVVVVEAPEKSGGALTIASLITACHALIAGREVWGVPGPPGSPEGRGSNMLFADGAGVLWGTPEFLEAVMGLTEHEEGAVPPGLQPTQVALQEPETPEPPTGLPEDEAEVLRGVYCRSLGADVVVGRTGVEMRTVLSSIAVLDPNGYVARDAAGNDAAGNFAQRPVR</sequence>
<evidence type="ECO:0000313" key="3">
    <source>
        <dbReference type="EMBL" id="CAA9417499.1"/>
    </source>
</evidence>
<evidence type="ECO:0000259" key="2">
    <source>
        <dbReference type="Pfam" id="PF02481"/>
    </source>
</evidence>
<dbReference type="InterPro" id="IPR003488">
    <property type="entry name" value="DprA"/>
</dbReference>
<dbReference type="InterPro" id="IPR057666">
    <property type="entry name" value="DrpA_SLOG"/>
</dbReference>
<feature type="domain" description="Smf/DprA SLOG" evidence="2">
    <location>
        <begin position="5"/>
        <end position="102"/>
    </location>
</feature>
<name>A0A6J4PNA2_9ACTN</name>
<dbReference type="PANTHER" id="PTHR43022">
    <property type="entry name" value="PROTEIN SMF"/>
    <property type="match status" value="1"/>
</dbReference>
<dbReference type="Pfam" id="PF02481">
    <property type="entry name" value="DNA_processg_A"/>
    <property type="match status" value="1"/>
</dbReference>
<evidence type="ECO:0000256" key="1">
    <source>
        <dbReference type="ARBA" id="ARBA00006525"/>
    </source>
</evidence>